<dbReference type="Proteomes" id="UP000515369">
    <property type="component" value="Chromosome"/>
</dbReference>
<name>A0A7G5H0Z2_9BACT</name>
<feature type="signal peptide" evidence="1">
    <location>
        <begin position="1"/>
        <end position="20"/>
    </location>
</feature>
<gene>
    <name evidence="3" type="ORF">H3H32_07645</name>
</gene>
<accession>A0A7G5H0Z2</accession>
<dbReference type="Pfam" id="PF13474">
    <property type="entry name" value="SnoaL_3"/>
    <property type="match status" value="1"/>
</dbReference>
<dbReference type="Gene3D" id="3.10.450.50">
    <property type="match status" value="1"/>
</dbReference>
<keyword evidence="1" id="KW-0732">Signal</keyword>
<dbReference type="InterPro" id="IPR032710">
    <property type="entry name" value="NTF2-like_dom_sf"/>
</dbReference>
<dbReference type="PROSITE" id="PS51257">
    <property type="entry name" value="PROKAR_LIPOPROTEIN"/>
    <property type="match status" value="1"/>
</dbReference>
<evidence type="ECO:0000313" key="3">
    <source>
        <dbReference type="EMBL" id="QMW04784.1"/>
    </source>
</evidence>
<keyword evidence="4" id="KW-1185">Reference proteome</keyword>
<proteinExistence type="predicted"/>
<protein>
    <submittedName>
        <fullName evidence="3">Nuclear transport factor 2 family protein</fullName>
    </submittedName>
</protein>
<dbReference type="RefSeq" id="WP_182462136.1">
    <property type="nucleotide sequence ID" value="NZ_CP059732.1"/>
</dbReference>
<dbReference type="EMBL" id="CP059732">
    <property type="protein sequence ID" value="QMW04784.1"/>
    <property type="molecule type" value="Genomic_DNA"/>
</dbReference>
<dbReference type="SUPFAM" id="SSF54427">
    <property type="entry name" value="NTF2-like"/>
    <property type="match status" value="1"/>
</dbReference>
<feature type="domain" description="SnoaL-like" evidence="2">
    <location>
        <begin position="52"/>
        <end position="172"/>
    </location>
</feature>
<organism evidence="3 4">
    <name type="scientific">Spirosoma foliorum</name>
    <dbReference type="NCBI Taxonomy" id="2710596"/>
    <lineage>
        <taxon>Bacteria</taxon>
        <taxon>Pseudomonadati</taxon>
        <taxon>Bacteroidota</taxon>
        <taxon>Cytophagia</taxon>
        <taxon>Cytophagales</taxon>
        <taxon>Cytophagaceae</taxon>
        <taxon>Spirosoma</taxon>
    </lineage>
</organism>
<reference evidence="3 4" key="1">
    <citation type="submission" date="2020-07" db="EMBL/GenBank/DDBJ databases">
        <title>Spirosoma foliorum sp. nov., isolated from the leaves on the Nejang mountain Korea, Republic of.</title>
        <authorList>
            <person name="Ho H."/>
            <person name="Lee Y.-J."/>
            <person name="Nurcahyanto D.-A."/>
            <person name="Kim S.-G."/>
        </authorList>
    </citation>
    <scope>NUCLEOTIDE SEQUENCE [LARGE SCALE GENOMIC DNA]</scope>
    <source>
        <strain evidence="3 4">PL0136</strain>
    </source>
</reference>
<evidence type="ECO:0000256" key="1">
    <source>
        <dbReference type="SAM" id="SignalP"/>
    </source>
</evidence>
<dbReference type="AlphaFoldDB" id="A0A7G5H0Z2"/>
<evidence type="ECO:0000313" key="4">
    <source>
        <dbReference type="Proteomes" id="UP000515369"/>
    </source>
</evidence>
<evidence type="ECO:0000259" key="2">
    <source>
        <dbReference type="Pfam" id="PF13474"/>
    </source>
</evidence>
<dbReference type="KEGG" id="sfol:H3H32_07645"/>
<dbReference type="InterPro" id="IPR037401">
    <property type="entry name" value="SnoaL-like"/>
</dbReference>
<feature type="chain" id="PRO_5028819678" evidence="1">
    <location>
        <begin position="21"/>
        <end position="179"/>
    </location>
</feature>
<sequence length="179" mass="19844">MKTNQFTPTLAIFAVLLLFAAGCNTPAKDTDTKMTAVSAMTTEHKQAIEQEISSLVKEFFQQVEKLDIETCMTYFENTPDFQAVNPDGTFGDYNALKKLNADGFSQMKTLSVVPTKEAIRVLTDSLVLYTFSMEQNATLKTGQKLKFEHVAGTMLFTKINGAWKATFYQESASPPVAVK</sequence>